<dbReference type="Gene3D" id="3.15.10.50">
    <property type="match status" value="1"/>
</dbReference>
<proteinExistence type="evidence at transcript level"/>
<feature type="signal peptide" evidence="1">
    <location>
        <begin position="1"/>
        <end position="17"/>
    </location>
</feature>
<evidence type="ECO:0000313" key="2">
    <source>
        <dbReference type="EMBL" id="AIO08853.1"/>
    </source>
</evidence>
<dbReference type="InterPro" id="IPR020234">
    <property type="entry name" value="Mite_allergen_group-7"/>
</dbReference>
<reference evidence="2" key="1">
    <citation type="submission" date="2014-06" db="EMBL/GenBank/DDBJ databases">
        <title>Cloning, expression, purification and immunological activity of genes from Dermatophagoides farinae.</title>
        <authorList>
            <person name="Wu Y.-L."/>
            <person name="Zheng M.-Y."/>
            <person name="H H.-Y."/>
            <person name="Liu Z.-G."/>
        </authorList>
    </citation>
    <scope>NUCLEOTIDE SEQUENCE</scope>
</reference>
<sequence>MMKFLLIAAVAFVAVSADPIHYDKITEEINKAIDDAIAAIEKSETIDPMKVPDHTDKFERHVGILDFKGELAMRNIEARGLKQMKRQGDANVKGEEGIVKAHLLIGVHDDIVSMEYDLAYKLGDLHPNTHVISDIQDFVVALSLEISDEGNITMTSFEVRQFANVVNHIGGLSILDPIFGVLSDVLTAIFQDTVRKEMTKVLAPAFKRELEKN</sequence>
<feature type="chain" id="PRO_5001839340" evidence="1">
    <location>
        <begin position="18"/>
        <end position="213"/>
    </location>
</feature>
<evidence type="ECO:0000256" key="1">
    <source>
        <dbReference type="SAM" id="SignalP"/>
    </source>
</evidence>
<accession>A0A088SAS4</accession>
<dbReference type="AlphaFoldDB" id="A0A088SAS4"/>
<dbReference type="Allergome" id="307">
    <property type="allergen name" value="Der f 7"/>
</dbReference>
<organism evidence="2">
    <name type="scientific">Dermatophagoides farinae</name>
    <name type="common">American house dust mite</name>
    <dbReference type="NCBI Taxonomy" id="6954"/>
    <lineage>
        <taxon>Eukaryota</taxon>
        <taxon>Metazoa</taxon>
        <taxon>Ecdysozoa</taxon>
        <taxon>Arthropoda</taxon>
        <taxon>Chelicerata</taxon>
        <taxon>Arachnida</taxon>
        <taxon>Acari</taxon>
        <taxon>Acariformes</taxon>
        <taxon>Sarcoptiformes</taxon>
        <taxon>Astigmata</taxon>
        <taxon>Psoroptidia</taxon>
        <taxon>Analgoidea</taxon>
        <taxon>Pyroglyphidae</taxon>
        <taxon>Dermatophagoidinae</taxon>
        <taxon>Dermatophagoides</taxon>
    </lineage>
</organism>
<keyword evidence="1" id="KW-0732">Signal</keyword>
<name>A0A088SAS4_DERFA</name>
<dbReference type="InterPro" id="IPR038602">
    <property type="entry name" value="Mite_allergen_7_sf"/>
</dbReference>
<dbReference type="Pfam" id="PF16984">
    <property type="entry name" value="Grp7_allergen"/>
    <property type="match status" value="1"/>
</dbReference>
<dbReference type="EMBL" id="KM009997">
    <property type="protein sequence ID" value="AIO08853.1"/>
    <property type="molecule type" value="mRNA"/>
</dbReference>
<protein>
    <submittedName>
        <fullName evidence="2">Der f 7 allergen</fullName>
    </submittedName>
</protein>